<dbReference type="Pfam" id="PF00270">
    <property type="entry name" value="DEAD"/>
    <property type="match status" value="1"/>
</dbReference>
<protein>
    <recommendedName>
        <fullName evidence="7">DNA 3'-5' helicase</fullName>
        <ecNumber evidence="7">5.6.2.4</ecNumber>
    </recommendedName>
</protein>
<dbReference type="Proteomes" id="UP000018680">
    <property type="component" value="Chromosome"/>
</dbReference>
<evidence type="ECO:0000313" key="11">
    <source>
        <dbReference type="Proteomes" id="UP000018680"/>
    </source>
</evidence>
<feature type="domain" description="Helicase ATP-binding" evidence="8">
    <location>
        <begin position="48"/>
        <end position="216"/>
    </location>
</feature>
<dbReference type="InterPro" id="IPR011545">
    <property type="entry name" value="DEAD/DEAH_box_helicase_dom"/>
</dbReference>
<proteinExistence type="inferred from homology"/>
<feature type="domain" description="Helicase C-terminal" evidence="9">
    <location>
        <begin position="263"/>
        <end position="408"/>
    </location>
</feature>
<dbReference type="GO" id="GO:0030894">
    <property type="term" value="C:replisome"/>
    <property type="evidence" value="ECO:0007669"/>
    <property type="project" value="TreeGrafter"/>
</dbReference>
<evidence type="ECO:0000256" key="3">
    <source>
        <dbReference type="ARBA" id="ARBA00022840"/>
    </source>
</evidence>
<dbReference type="PANTHER" id="PTHR13710">
    <property type="entry name" value="DNA HELICASE RECQ FAMILY MEMBER"/>
    <property type="match status" value="1"/>
</dbReference>
<dbReference type="GO" id="GO:0005737">
    <property type="term" value="C:cytoplasm"/>
    <property type="evidence" value="ECO:0007669"/>
    <property type="project" value="TreeGrafter"/>
</dbReference>
<gene>
    <name evidence="10" type="ORF">L21SP2_2257</name>
</gene>
<dbReference type="HOGENOM" id="CLU_001103_9_7_12"/>
<accession>V5WIL1</accession>
<evidence type="ECO:0000256" key="7">
    <source>
        <dbReference type="ARBA" id="ARBA00034808"/>
    </source>
</evidence>
<dbReference type="PROSITE" id="PS51192">
    <property type="entry name" value="HELICASE_ATP_BIND_1"/>
    <property type="match status" value="1"/>
</dbReference>
<dbReference type="Gene3D" id="3.40.50.300">
    <property type="entry name" value="P-loop containing nucleotide triphosphate hydrolases"/>
    <property type="match status" value="2"/>
</dbReference>
<dbReference type="PROSITE" id="PS51194">
    <property type="entry name" value="HELICASE_CTER"/>
    <property type="match status" value="1"/>
</dbReference>
<dbReference type="GO" id="GO:0043590">
    <property type="term" value="C:bacterial nucleoid"/>
    <property type="evidence" value="ECO:0007669"/>
    <property type="project" value="TreeGrafter"/>
</dbReference>
<dbReference type="GO" id="GO:0005524">
    <property type="term" value="F:ATP binding"/>
    <property type="evidence" value="ECO:0007669"/>
    <property type="project" value="UniProtKB-KW"/>
</dbReference>
<dbReference type="GO" id="GO:0006281">
    <property type="term" value="P:DNA repair"/>
    <property type="evidence" value="ECO:0007669"/>
    <property type="project" value="TreeGrafter"/>
</dbReference>
<dbReference type="Pfam" id="PF00271">
    <property type="entry name" value="Helicase_C"/>
    <property type="match status" value="1"/>
</dbReference>
<dbReference type="STRING" id="1307761.L21SP2_2257"/>
<keyword evidence="5" id="KW-0413">Isomerase</keyword>
<name>V5WIL1_9SPIO</name>
<dbReference type="PANTHER" id="PTHR13710:SF105">
    <property type="entry name" value="ATP-DEPENDENT DNA HELICASE Q1"/>
    <property type="match status" value="1"/>
</dbReference>
<dbReference type="SUPFAM" id="SSF52540">
    <property type="entry name" value="P-loop containing nucleoside triphosphate hydrolases"/>
    <property type="match status" value="1"/>
</dbReference>
<evidence type="ECO:0000313" key="10">
    <source>
        <dbReference type="EMBL" id="AHC15618.1"/>
    </source>
</evidence>
<dbReference type="SMART" id="SM00487">
    <property type="entry name" value="DEXDc"/>
    <property type="match status" value="1"/>
</dbReference>
<keyword evidence="11" id="KW-1185">Reference proteome</keyword>
<dbReference type="InterPro" id="IPR001650">
    <property type="entry name" value="Helicase_C-like"/>
</dbReference>
<dbReference type="EC" id="5.6.2.4" evidence="7"/>
<evidence type="ECO:0000256" key="5">
    <source>
        <dbReference type="ARBA" id="ARBA00023235"/>
    </source>
</evidence>
<dbReference type="AlphaFoldDB" id="V5WIL1"/>
<sequence>MYVREEAQGLKERIFSSICRNWGLDYLYPHQKLCIDYLLAGTGYFGEAGMAETRNGILVSLPTGSGKSLCFMAPAARIDGVTLILYPLNALLRDQQARFRRAGVPAELYYGGMTTEERSASLEKIGKMQKGVIISNCESAFSPGMLQALETVSIRLLVVDEGHLILQWGTSFRPSLFHLIQLKRHLENPLTAVFTATISPDDRHILGTLLWSSADWDYVEMLSDRPNIRYRVVPCLHAPTALRLFLRQRFDPSWGFLAEQQNAADELNLPMLVFGKTRKICEDLARKTEIWLNIWGIHNISCGYYHAGLDRDTRKQIENDFAAERRGILFTTKAFGTGVDIPGIRCCVHLSPPENMEDFLQESGRAGRDGNAACSLLFQETGMDFFPAGGCRRRHALSSLGQEIEHCSGCDHCEGNVILEFPEGVAVRAFRDHYRLRLGRDVEKRILSREDFADFPEKLFSSI</sequence>
<dbReference type="GO" id="GO:0009378">
    <property type="term" value="F:four-way junction helicase activity"/>
    <property type="evidence" value="ECO:0007669"/>
    <property type="project" value="TreeGrafter"/>
</dbReference>
<dbReference type="GO" id="GO:0006310">
    <property type="term" value="P:DNA recombination"/>
    <property type="evidence" value="ECO:0007669"/>
    <property type="project" value="TreeGrafter"/>
</dbReference>
<keyword evidence="3" id="KW-0067">ATP-binding</keyword>
<evidence type="ECO:0000256" key="1">
    <source>
        <dbReference type="ARBA" id="ARBA00005446"/>
    </source>
</evidence>
<evidence type="ECO:0000259" key="8">
    <source>
        <dbReference type="PROSITE" id="PS51192"/>
    </source>
</evidence>
<comment type="catalytic activity">
    <reaction evidence="6">
        <text>Couples ATP hydrolysis with the unwinding of duplex DNA by translocating in the 3'-5' direction.</text>
        <dbReference type="EC" id="5.6.2.4"/>
    </reaction>
</comment>
<dbReference type="eggNOG" id="COG0514">
    <property type="taxonomic scope" value="Bacteria"/>
</dbReference>
<dbReference type="SMART" id="SM00490">
    <property type="entry name" value="HELICc"/>
    <property type="match status" value="1"/>
</dbReference>
<reference evidence="10 11" key="1">
    <citation type="journal article" date="2015" name="Stand. Genomic Sci.">
        <title>Complete genome sequence and description of Salinispira pacifica gen. nov., sp. nov., a novel spirochaete isolated form a hypersaline microbial mat.</title>
        <authorList>
            <person name="Ben Hania W."/>
            <person name="Joseph M."/>
            <person name="Schumann P."/>
            <person name="Bunk B."/>
            <person name="Fiebig A."/>
            <person name="Sproer C."/>
            <person name="Klenk H.P."/>
            <person name="Fardeau M.L."/>
            <person name="Spring S."/>
        </authorList>
    </citation>
    <scope>NUCLEOTIDE SEQUENCE [LARGE SCALE GENOMIC DNA]</scope>
    <source>
        <strain evidence="10 11">L21-RPul-D2</strain>
    </source>
</reference>
<evidence type="ECO:0000256" key="6">
    <source>
        <dbReference type="ARBA" id="ARBA00034617"/>
    </source>
</evidence>
<dbReference type="InterPro" id="IPR027417">
    <property type="entry name" value="P-loop_NTPase"/>
</dbReference>
<dbReference type="InterPro" id="IPR014001">
    <property type="entry name" value="Helicase_ATP-bd"/>
</dbReference>
<dbReference type="EMBL" id="CP006939">
    <property type="protein sequence ID" value="AHC15618.1"/>
    <property type="molecule type" value="Genomic_DNA"/>
</dbReference>
<dbReference type="GO" id="GO:0043138">
    <property type="term" value="F:3'-5' DNA helicase activity"/>
    <property type="evidence" value="ECO:0007669"/>
    <property type="project" value="UniProtKB-EC"/>
</dbReference>
<evidence type="ECO:0000256" key="4">
    <source>
        <dbReference type="ARBA" id="ARBA00023125"/>
    </source>
</evidence>
<keyword evidence="4" id="KW-0238">DNA-binding</keyword>
<dbReference type="OrthoDB" id="9763310at2"/>
<evidence type="ECO:0000256" key="2">
    <source>
        <dbReference type="ARBA" id="ARBA00022741"/>
    </source>
</evidence>
<comment type="similarity">
    <text evidence="1">Belongs to the helicase family. RecQ subfamily.</text>
</comment>
<dbReference type="KEGG" id="slr:L21SP2_2257"/>
<keyword evidence="2" id="KW-0547">Nucleotide-binding</keyword>
<dbReference type="GO" id="GO:0003677">
    <property type="term" value="F:DNA binding"/>
    <property type="evidence" value="ECO:0007669"/>
    <property type="project" value="UniProtKB-KW"/>
</dbReference>
<evidence type="ECO:0000259" key="9">
    <source>
        <dbReference type="PROSITE" id="PS51194"/>
    </source>
</evidence>
<organism evidence="10 11">
    <name type="scientific">Salinispira pacifica</name>
    <dbReference type="NCBI Taxonomy" id="1307761"/>
    <lineage>
        <taxon>Bacteria</taxon>
        <taxon>Pseudomonadati</taxon>
        <taxon>Spirochaetota</taxon>
        <taxon>Spirochaetia</taxon>
        <taxon>Spirochaetales</taxon>
        <taxon>Spirochaetaceae</taxon>
        <taxon>Salinispira</taxon>
    </lineage>
</organism>